<dbReference type="EMBL" id="FN595763">
    <property type="protein sequence ID" value="CCB51849.1"/>
    <property type="molecule type" value="Genomic_DNA"/>
</dbReference>
<dbReference type="InterPro" id="IPR041389">
    <property type="entry name" value="Importin_rep_6"/>
</dbReference>
<dbReference type="PANTHER" id="PTHR10527">
    <property type="entry name" value="IMPORTIN BETA"/>
    <property type="match status" value="1"/>
</dbReference>
<evidence type="ECO:0000256" key="2">
    <source>
        <dbReference type="ARBA" id="ARBA00022448"/>
    </source>
</evidence>
<dbReference type="GO" id="GO:0006606">
    <property type="term" value="P:protein import into nucleus"/>
    <property type="evidence" value="ECO:0007669"/>
    <property type="project" value="InterPro"/>
</dbReference>
<dbReference type="AlphaFoldDB" id="F6HI02"/>
<keyword evidence="3" id="KW-0963">Cytoplasm</keyword>
<dbReference type="GO" id="GO:0005737">
    <property type="term" value="C:cytoplasm"/>
    <property type="evidence" value="ECO:0007669"/>
    <property type="project" value="UniProtKB-SubCell"/>
</dbReference>
<dbReference type="Proteomes" id="UP000009183">
    <property type="component" value="Chromosome 4"/>
</dbReference>
<dbReference type="InterPro" id="IPR040122">
    <property type="entry name" value="Importin_beta"/>
</dbReference>
<organism evidence="7 8">
    <name type="scientific">Vitis vinifera</name>
    <name type="common">Grape</name>
    <dbReference type="NCBI Taxonomy" id="29760"/>
    <lineage>
        <taxon>Eukaryota</taxon>
        <taxon>Viridiplantae</taxon>
        <taxon>Streptophyta</taxon>
        <taxon>Embryophyta</taxon>
        <taxon>Tracheophyta</taxon>
        <taxon>Spermatophyta</taxon>
        <taxon>Magnoliopsida</taxon>
        <taxon>eudicotyledons</taxon>
        <taxon>Gunneridae</taxon>
        <taxon>Pentapetalae</taxon>
        <taxon>rosids</taxon>
        <taxon>Vitales</taxon>
        <taxon>Vitaceae</taxon>
        <taxon>Viteae</taxon>
        <taxon>Vitis</taxon>
    </lineage>
</organism>
<keyword evidence="5" id="KW-0653">Protein transport</keyword>
<evidence type="ECO:0000256" key="5">
    <source>
        <dbReference type="ARBA" id="ARBA00022927"/>
    </source>
</evidence>
<name>F6HI02_VITVI</name>
<accession>F6HI02</accession>
<comment type="subcellular location">
    <subcellularLocation>
        <location evidence="1">Cytoplasm</location>
    </subcellularLocation>
</comment>
<dbReference type="InterPro" id="IPR011989">
    <property type="entry name" value="ARM-like"/>
</dbReference>
<dbReference type="SMR" id="F6HI02"/>
<evidence type="ECO:0000313" key="7">
    <source>
        <dbReference type="EMBL" id="CCB51849.1"/>
    </source>
</evidence>
<proteinExistence type="predicted"/>
<feature type="domain" description="Importin subunit beta-1/Transportin-1-like TPR repeats" evidence="6">
    <location>
        <begin position="88"/>
        <end position="253"/>
    </location>
</feature>
<evidence type="ECO:0000259" key="6">
    <source>
        <dbReference type="Pfam" id="PF25574"/>
    </source>
</evidence>
<dbReference type="Pfam" id="PF25574">
    <property type="entry name" value="TPR_IMB1"/>
    <property type="match status" value="1"/>
</dbReference>
<keyword evidence="8" id="KW-1185">Reference proteome</keyword>
<protein>
    <recommendedName>
        <fullName evidence="6">Importin subunit beta-1/Transportin-1-like TPR repeats domain-containing protein</fullName>
    </recommendedName>
</protein>
<dbReference type="STRING" id="29760.F6HI02"/>
<dbReference type="SUPFAM" id="SSF48371">
    <property type="entry name" value="ARM repeat"/>
    <property type="match status" value="2"/>
</dbReference>
<evidence type="ECO:0000313" key="8">
    <source>
        <dbReference type="Proteomes" id="UP000009183"/>
    </source>
</evidence>
<evidence type="ECO:0000256" key="1">
    <source>
        <dbReference type="ARBA" id="ARBA00004496"/>
    </source>
</evidence>
<sequence length="684" mass="76553">MAKAPCCTCYLSSNDCGMLRGIHTDLTSVIQIASISSQDSHPRVRWAAIDLLEQLSKYLCPQLQNQHHQLVIPLLTKALLDFQNPRIQAHAASAISCFSQSCTSSILKPHLDVIMSMLLKLLQKGSQSLKEEALTALASLASSSQEHFQEYYVAVMPYIKVMSMQGKSNHRLLAKAMECITMIWMAVGKEICRKDCQEVVELLISLQESQMETDDPMRICILEVWGRLCKCLGKEFLPYMNVAMPHLLQSADVCLCSLNLLEEKASACNMLCSCAAELKEDFHLWIDEVADTLIPLLKFNLHQEVRMAAASAMPLILDSAKLAVEKGHILEVDESPVMKLSAQIIPAMTAALYMAEICARFLGSLNGCIQISGPYLTDNEAKFLMDEITKFLIARSLRRHAREQGVAQDSDAGERELLKEESGNEKEVYNNVGDCMATLIKRFKLSIVPFFEKLLICVARTWFKSFCTPFSYQFFSVQVDRTTIEKKLAVRIFHEVAEQCGEEALKQEYFLQVAAWTIGICAEFGGSFFKTIVDVALSSLNSVISHPNALQPDHVMVHDVAVSALGKICYFHYDNIKEAEVLSTWLSHLPITNLLNEAKVAHQYLYRVVERTKTEPLSVYLPSIIRVFAEILWAGSNLATAQTVSQMIGLLKNSKQTLPTEWASICSSLVPQRKNFLQAILSDT</sequence>
<evidence type="ECO:0000256" key="4">
    <source>
        <dbReference type="ARBA" id="ARBA00022737"/>
    </source>
</evidence>
<dbReference type="InParanoid" id="F6HI02"/>
<keyword evidence="2" id="KW-0813">Transport</keyword>
<evidence type="ECO:0000256" key="3">
    <source>
        <dbReference type="ARBA" id="ARBA00022490"/>
    </source>
</evidence>
<dbReference type="HOGENOM" id="CLU_003794_0_1_1"/>
<dbReference type="Gene3D" id="1.25.10.10">
    <property type="entry name" value="Leucine-rich Repeat Variant"/>
    <property type="match status" value="1"/>
</dbReference>
<dbReference type="InterPro" id="IPR058584">
    <property type="entry name" value="IMB1_TNPO1-like_TPR"/>
</dbReference>
<reference evidence="8" key="1">
    <citation type="journal article" date="2007" name="Nature">
        <title>The grapevine genome sequence suggests ancestral hexaploidization in major angiosperm phyla.</title>
        <authorList>
            <consortium name="The French-Italian Public Consortium for Grapevine Genome Characterization."/>
            <person name="Jaillon O."/>
            <person name="Aury J.-M."/>
            <person name="Noel B."/>
            <person name="Policriti A."/>
            <person name="Clepet C."/>
            <person name="Casagrande A."/>
            <person name="Choisne N."/>
            <person name="Aubourg S."/>
            <person name="Vitulo N."/>
            <person name="Jubin C."/>
            <person name="Vezzi A."/>
            <person name="Legeai F."/>
            <person name="Hugueney P."/>
            <person name="Dasilva C."/>
            <person name="Horner D."/>
            <person name="Mica E."/>
            <person name="Jublot D."/>
            <person name="Poulain J."/>
            <person name="Bruyere C."/>
            <person name="Billault A."/>
            <person name="Segurens B."/>
            <person name="Gouyvenoux M."/>
            <person name="Ugarte E."/>
            <person name="Cattonaro F."/>
            <person name="Anthouard V."/>
            <person name="Vico V."/>
            <person name="Del Fabbro C."/>
            <person name="Alaux M."/>
            <person name="Di Gaspero G."/>
            <person name="Dumas V."/>
            <person name="Felice N."/>
            <person name="Paillard S."/>
            <person name="Juman I."/>
            <person name="Moroldo M."/>
            <person name="Scalabrin S."/>
            <person name="Canaguier A."/>
            <person name="Le Clainche I."/>
            <person name="Malacrida G."/>
            <person name="Durand E."/>
            <person name="Pesole G."/>
            <person name="Laucou V."/>
            <person name="Chatelet P."/>
            <person name="Merdinoglu D."/>
            <person name="Delledonne M."/>
            <person name="Pezzotti M."/>
            <person name="Lecharny A."/>
            <person name="Scarpelli C."/>
            <person name="Artiguenave F."/>
            <person name="Pe M.E."/>
            <person name="Valle G."/>
            <person name="Morgante M."/>
            <person name="Caboche M."/>
            <person name="Adam-Blondon A.-F."/>
            <person name="Weissenbach J."/>
            <person name="Quetier F."/>
            <person name="Wincker P."/>
        </authorList>
    </citation>
    <scope>NUCLEOTIDE SEQUENCE [LARGE SCALE GENOMIC DNA]</scope>
    <source>
        <strain evidence="8">cv. Pinot noir / PN40024</strain>
    </source>
</reference>
<keyword evidence="4" id="KW-0677">Repeat</keyword>
<gene>
    <name evidence="7" type="ordered locus">VIT_04s0043g00240</name>
</gene>
<dbReference type="eggNOG" id="KOG2171">
    <property type="taxonomic scope" value="Eukaryota"/>
</dbReference>
<dbReference type="Pfam" id="PF18829">
    <property type="entry name" value="Importin_rep_6"/>
    <property type="match status" value="1"/>
</dbReference>
<dbReference type="PaxDb" id="29760-VIT_04s0043g00240.t01"/>
<dbReference type="InterPro" id="IPR016024">
    <property type="entry name" value="ARM-type_fold"/>
</dbReference>